<dbReference type="GO" id="GO:0016020">
    <property type="term" value="C:membrane"/>
    <property type="evidence" value="ECO:0007669"/>
    <property type="project" value="UniProtKB-SubCell"/>
</dbReference>
<comment type="subcellular location">
    <subcellularLocation>
        <location evidence="1">Membrane</location>
        <topology evidence="1">Lipid-anchor</topology>
    </subcellularLocation>
</comment>
<dbReference type="AlphaFoldDB" id="A0A024QEM5"/>
<dbReference type="NCBIfam" id="TIGR02887">
    <property type="entry name" value="spore_ger_x_C"/>
    <property type="match status" value="1"/>
</dbReference>
<dbReference type="STRING" id="1462526.BN990_02733"/>
<evidence type="ECO:0000256" key="5">
    <source>
        <dbReference type="ARBA" id="ARBA00023136"/>
    </source>
</evidence>
<dbReference type="PROSITE" id="PS51257">
    <property type="entry name" value="PROKAR_LIPOPROTEIN"/>
    <property type="match status" value="1"/>
</dbReference>
<protein>
    <submittedName>
        <fullName evidence="10">Germination protein, Ger(X)C family</fullName>
    </submittedName>
</protein>
<dbReference type="Pfam" id="PF25198">
    <property type="entry name" value="Spore_GerAC_N"/>
    <property type="match status" value="1"/>
</dbReference>
<keyword evidence="3" id="KW-0309">Germination</keyword>
<evidence type="ECO:0000259" key="9">
    <source>
        <dbReference type="Pfam" id="PF25198"/>
    </source>
</evidence>
<sequence length="377" mass="43542">MRLVKTCILLIVLLIILTGCWDERQISEVNYITTLGIDYQEDNYIIYVQMLDFSNVAKQESGKTSERTPLYIGKATGKTINDAVNNLYRTSQQVVNWAHIGAIIYSDAILEKGVTDAEQSLRKNGQFRYTPWMFGTKESVEEIMSLSGFYQLPPVYTILYKPLDMFNEYSYIAPLRMHKFVSIYKEPGGTAILPSISINDKSWKESKEDIKPKQTLEINGVFPVNDGKSKEWLSFKEVPGLRWTQEDTNNTTIDILTEDNVKKGSVRILEPTAKFIIKRGNKNFQFNIQLKASGSVTDLEEQLPMKEIENLVRQQMKKEIRETYEIGVEKGVDLYNIKNKLFHDRVKPDQLQNYSLTKEKLNRITVDFHLETEGVYE</sequence>
<evidence type="ECO:0000256" key="4">
    <source>
        <dbReference type="ARBA" id="ARBA00022729"/>
    </source>
</evidence>
<keyword evidence="6" id="KW-0564">Palmitate</keyword>
<keyword evidence="5" id="KW-0472">Membrane</keyword>
<dbReference type="PANTHER" id="PTHR35789:SF1">
    <property type="entry name" value="SPORE GERMINATION PROTEIN B3"/>
    <property type="match status" value="1"/>
</dbReference>
<reference evidence="11" key="2">
    <citation type="submission" date="2014-05" db="EMBL/GenBank/DDBJ databases">
        <title>Draft genome sequence of Virgibacillus massiliensis Vm-5.</title>
        <authorList>
            <person name="Khelaifia S."/>
            <person name="Croce O."/>
            <person name="Lagier J.C."/>
            <person name="Raoult D."/>
        </authorList>
    </citation>
    <scope>NUCLEOTIDE SEQUENCE [LARGE SCALE GENOMIC DNA]</scope>
    <source>
        <strain evidence="11">Vm-5</strain>
    </source>
</reference>
<dbReference type="GO" id="GO:0009847">
    <property type="term" value="P:spore germination"/>
    <property type="evidence" value="ECO:0007669"/>
    <property type="project" value="InterPro"/>
</dbReference>
<reference evidence="10 11" key="1">
    <citation type="submission" date="2014-03" db="EMBL/GenBank/DDBJ databases">
        <authorList>
            <person name="Urmite Genomes U."/>
        </authorList>
    </citation>
    <scope>NUCLEOTIDE SEQUENCE [LARGE SCALE GENOMIC DNA]</scope>
    <source>
        <strain evidence="10 11">Vm-5</strain>
    </source>
</reference>
<dbReference type="PANTHER" id="PTHR35789">
    <property type="entry name" value="SPORE GERMINATION PROTEIN B3"/>
    <property type="match status" value="1"/>
</dbReference>
<evidence type="ECO:0000313" key="10">
    <source>
        <dbReference type="EMBL" id="CDQ40411.1"/>
    </source>
</evidence>
<keyword evidence="4" id="KW-0732">Signal</keyword>
<dbReference type="InterPro" id="IPR046953">
    <property type="entry name" value="Spore_GerAC-like_C"/>
</dbReference>
<dbReference type="InterPro" id="IPR057336">
    <property type="entry name" value="GerAC_N"/>
</dbReference>
<gene>
    <name evidence="10" type="ORF">BN990_02733</name>
</gene>
<keyword evidence="11" id="KW-1185">Reference proteome</keyword>
<dbReference type="InterPro" id="IPR008844">
    <property type="entry name" value="Spore_GerAC-like"/>
</dbReference>
<keyword evidence="7" id="KW-0449">Lipoprotein</keyword>
<organism evidence="10 11">
    <name type="scientific">Virgibacillus massiliensis</name>
    <dbReference type="NCBI Taxonomy" id="1462526"/>
    <lineage>
        <taxon>Bacteria</taxon>
        <taxon>Bacillati</taxon>
        <taxon>Bacillota</taxon>
        <taxon>Bacilli</taxon>
        <taxon>Bacillales</taxon>
        <taxon>Bacillaceae</taxon>
        <taxon>Virgibacillus</taxon>
    </lineage>
</organism>
<evidence type="ECO:0000256" key="7">
    <source>
        <dbReference type="ARBA" id="ARBA00023288"/>
    </source>
</evidence>
<evidence type="ECO:0000256" key="2">
    <source>
        <dbReference type="ARBA" id="ARBA00007886"/>
    </source>
</evidence>
<comment type="caution">
    <text evidence="10">The sequence shown here is derived from an EMBL/GenBank/DDBJ whole genome shotgun (WGS) entry which is preliminary data.</text>
</comment>
<dbReference type="eggNOG" id="ENOG502ZA3G">
    <property type="taxonomic scope" value="Bacteria"/>
</dbReference>
<dbReference type="Proteomes" id="UP000028875">
    <property type="component" value="Unassembled WGS sequence"/>
</dbReference>
<name>A0A024QEM5_9BACI</name>
<evidence type="ECO:0000259" key="8">
    <source>
        <dbReference type="Pfam" id="PF05504"/>
    </source>
</evidence>
<evidence type="ECO:0000256" key="3">
    <source>
        <dbReference type="ARBA" id="ARBA00022544"/>
    </source>
</evidence>
<evidence type="ECO:0000256" key="6">
    <source>
        <dbReference type="ARBA" id="ARBA00023139"/>
    </source>
</evidence>
<dbReference type="EMBL" id="CCDP010000002">
    <property type="protein sequence ID" value="CDQ40411.1"/>
    <property type="molecule type" value="Genomic_DNA"/>
</dbReference>
<dbReference type="InterPro" id="IPR038501">
    <property type="entry name" value="Spore_GerAC_C_sf"/>
</dbReference>
<dbReference type="RefSeq" id="WP_021291866.1">
    <property type="nucleotide sequence ID" value="NZ_BNER01000004.1"/>
</dbReference>
<feature type="domain" description="Spore germination protein N-terminal" evidence="9">
    <location>
        <begin position="22"/>
        <end position="198"/>
    </location>
</feature>
<dbReference type="OrthoDB" id="2380468at2"/>
<evidence type="ECO:0000256" key="1">
    <source>
        <dbReference type="ARBA" id="ARBA00004635"/>
    </source>
</evidence>
<feature type="domain" description="Spore germination GerAC-like C-terminal" evidence="8">
    <location>
        <begin position="221"/>
        <end position="349"/>
    </location>
</feature>
<dbReference type="Pfam" id="PF05504">
    <property type="entry name" value="Spore_GerAC"/>
    <property type="match status" value="1"/>
</dbReference>
<comment type="similarity">
    <text evidence="2">Belongs to the GerABKC lipoprotein family.</text>
</comment>
<dbReference type="Gene3D" id="3.30.300.210">
    <property type="entry name" value="Nutrient germinant receptor protein C, domain 3"/>
    <property type="match status" value="1"/>
</dbReference>
<proteinExistence type="inferred from homology"/>
<accession>A0A024QEM5</accession>
<evidence type="ECO:0000313" key="11">
    <source>
        <dbReference type="Proteomes" id="UP000028875"/>
    </source>
</evidence>